<name>C5AYJ6_METEA</name>
<protein>
    <recommendedName>
        <fullName evidence="3">HTH cro/C1-type domain-containing protein</fullName>
    </recommendedName>
</protein>
<proteinExistence type="predicted"/>
<dbReference type="HOGENOM" id="CLU_2465459_0_0_5"/>
<dbReference type="AlphaFoldDB" id="C5AYJ6"/>
<gene>
    <name evidence="1" type="ordered locus">MexAM1_META1p1248</name>
</gene>
<dbReference type="EMBL" id="CP001510">
    <property type="protein sequence ID" value="ACS39112.1"/>
    <property type="molecule type" value="Genomic_DNA"/>
</dbReference>
<accession>C5AYJ6</accession>
<dbReference type="RefSeq" id="WP_012752422.1">
    <property type="nucleotide sequence ID" value="NC_012808.1"/>
</dbReference>
<evidence type="ECO:0008006" key="3">
    <source>
        <dbReference type="Google" id="ProtNLM"/>
    </source>
</evidence>
<keyword evidence="2" id="KW-1185">Reference proteome</keyword>
<dbReference type="KEGG" id="mea:Mex_1p1248"/>
<dbReference type="Proteomes" id="UP000009081">
    <property type="component" value="Chromosome"/>
</dbReference>
<sequence>MARALRERDVAARLRAACKEAGGQALWAAGAGVSRSYVSEFLAGRVSPGDAILFPLGLERDVRYVPRRPREVALYDEHGVTLLVAEAL</sequence>
<evidence type="ECO:0000313" key="2">
    <source>
        <dbReference type="Proteomes" id="UP000009081"/>
    </source>
</evidence>
<reference evidence="1 2" key="1">
    <citation type="journal article" date="2009" name="PLoS ONE">
        <title>Methylobacterium genome sequences: a reference blueprint to investigate microbial metabolism of C1 compounds from natural and industrial sources.</title>
        <authorList>
            <person name="Vuilleumier S."/>
            <person name="Chistoserdova L."/>
            <person name="Lee M.-C."/>
            <person name="Bringel F."/>
            <person name="Lajus A."/>
            <person name="Zhou Y."/>
            <person name="Gourion B."/>
            <person name="Barbe V."/>
            <person name="Chang J."/>
            <person name="Cruveiller S."/>
            <person name="Dossat C."/>
            <person name="Gillett W."/>
            <person name="Gruffaz C."/>
            <person name="Haugen E."/>
            <person name="Hourcade E."/>
            <person name="Levy R."/>
            <person name="Mangenot S."/>
            <person name="Muller E."/>
            <person name="Nadalig T."/>
            <person name="Pagni M."/>
            <person name="Penny C."/>
            <person name="Peyraud R."/>
            <person name="Robinson D.G."/>
            <person name="Roche D."/>
            <person name="Rouy Z."/>
            <person name="Saenampechek C."/>
            <person name="Salvignol G."/>
            <person name="Vallenet D."/>
            <person name="Wu Z."/>
            <person name="Marx C.J."/>
            <person name="Vorholt J.A."/>
            <person name="Olson M.V."/>
            <person name="Kaul R."/>
            <person name="Weissenbach J."/>
            <person name="Medigue C."/>
            <person name="Lidstrom M.E."/>
        </authorList>
    </citation>
    <scope>NUCLEOTIDE SEQUENCE [LARGE SCALE GENOMIC DNA]</scope>
    <source>
        <strain evidence="2">ATCC 14718 / DSM 1338 / JCM 2805 / NCIMB 9133 / AM1</strain>
    </source>
</reference>
<evidence type="ECO:0000313" key="1">
    <source>
        <dbReference type="EMBL" id="ACS39112.1"/>
    </source>
</evidence>
<dbReference type="STRING" id="272630.MexAM1_META1p1248"/>
<organism evidence="1 2">
    <name type="scientific">Methylorubrum extorquens (strain ATCC 14718 / DSM 1338 / JCM 2805 / NCIMB 9133 / AM1)</name>
    <name type="common">Methylobacterium extorquens</name>
    <dbReference type="NCBI Taxonomy" id="272630"/>
    <lineage>
        <taxon>Bacteria</taxon>
        <taxon>Pseudomonadati</taxon>
        <taxon>Pseudomonadota</taxon>
        <taxon>Alphaproteobacteria</taxon>
        <taxon>Hyphomicrobiales</taxon>
        <taxon>Methylobacteriaceae</taxon>
        <taxon>Methylorubrum</taxon>
    </lineage>
</organism>